<accession>A0A6V8NCX1</accession>
<feature type="domain" description="PAS" evidence="6">
    <location>
        <begin position="212"/>
        <end position="272"/>
    </location>
</feature>
<dbReference type="PANTHER" id="PTHR43304">
    <property type="entry name" value="PHYTOCHROME-LIKE PROTEIN CPH1"/>
    <property type="match status" value="1"/>
</dbReference>
<comment type="caution">
    <text evidence="8">The sequence shown here is derived from an EMBL/GenBank/DDBJ whole genome shotgun (WGS) entry which is preliminary data.</text>
</comment>
<dbReference type="Gene3D" id="2.10.70.100">
    <property type="match status" value="1"/>
</dbReference>
<dbReference type="InterPro" id="IPR013656">
    <property type="entry name" value="PAS_4"/>
</dbReference>
<evidence type="ECO:0000259" key="7">
    <source>
        <dbReference type="PROSITE" id="PS50113"/>
    </source>
</evidence>
<dbReference type="SUPFAM" id="SSF55785">
    <property type="entry name" value="PYP-like sensor domain (PAS domain)"/>
    <property type="match status" value="5"/>
</dbReference>
<dbReference type="PROSITE" id="PS50112">
    <property type="entry name" value="PAS"/>
    <property type="match status" value="4"/>
</dbReference>
<dbReference type="InterPro" id="IPR000014">
    <property type="entry name" value="PAS"/>
</dbReference>
<feature type="domain" description="PAC" evidence="7">
    <location>
        <begin position="411"/>
        <end position="463"/>
    </location>
</feature>
<dbReference type="InterPro" id="IPR001610">
    <property type="entry name" value="PAC"/>
</dbReference>
<evidence type="ECO:0000256" key="2">
    <source>
        <dbReference type="ARBA" id="ARBA00012438"/>
    </source>
</evidence>
<organism evidence="8 9">
    <name type="scientific">Geomonas limicola</name>
    <dbReference type="NCBI Taxonomy" id="2740186"/>
    <lineage>
        <taxon>Bacteria</taxon>
        <taxon>Pseudomonadati</taxon>
        <taxon>Thermodesulfobacteriota</taxon>
        <taxon>Desulfuromonadia</taxon>
        <taxon>Geobacterales</taxon>
        <taxon>Geobacteraceae</taxon>
        <taxon>Geomonas</taxon>
    </lineage>
</organism>
<dbReference type="Pfam" id="PF08448">
    <property type="entry name" value="PAS_4"/>
    <property type="match status" value="1"/>
</dbReference>
<reference evidence="9" key="1">
    <citation type="submission" date="2020-06" db="EMBL/GenBank/DDBJ databases">
        <title>Draft genomic sequecing of Geomonas sp. Red745.</title>
        <authorList>
            <person name="Itoh H."/>
            <person name="Xu Z.X."/>
            <person name="Ushijima N."/>
            <person name="Masuda Y."/>
            <person name="Shiratori Y."/>
            <person name="Senoo K."/>
        </authorList>
    </citation>
    <scope>NUCLEOTIDE SEQUENCE [LARGE SCALE GENOMIC DNA]</scope>
    <source>
        <strain evidence="9">Red745</strain>
    </source>
</reference>
<dbReference type="InterPro" id="IPR013655">
    <property type="entry name" value="PAS_fold_3"/>
</dbReference>
<comment type="catalytic activity">
    <reaction evidence="1">
        <text>ATP + protein L-histidine = ADP + protein N-phospho-L-histidine.</text>
        <dbReference type="EC" id="2.7.13.3"/>
    </reaction>
</comment>
<feature type="domain" description="PAC" evidence="7">
    <location>
        <begin position="159"/>
        <end position="211"/>
    </location>
</feature>
<keyword evidence="9" id="KW-1185">Reference proteome</keyword>
<name>A0A6V8NCX1_9BACT</name>
<dbReference type="FunFam" id="3.30.450.20:FF:000088">
    <property type="entry name" value="Sensory transduction histidine kinase"/>
    <property type="match status" value="1"/>
</dbReference>
<dbReference type="Gene3D" id="3.30.450.20">
    <property type="entry name" value="PAS domain"/>
    <property type="match status" value="5"/>
</dbReference>
<dbReference type="PROSITE" id="PS50113">
    <property type="entry name" value="PAC"/>
    <property type="match status" value="3"/>
</dbReference>
<dbReference type="InterPro" id="IPR013767">
    <property type="entry name" value="PAS_fold"/>
</dbReference>
<keyword evidence="5" id="KW-0418">Kinase</keyword>
<dbReference type="CDD" id="cd00130">
    <property type="entry name" value="PAS"/>
    <property type="match status" value="4"/>
</dbReference>
<evidence type="ECO:0000259" key="6">
    <source>
        <dbReference type="PROSITE" id="PS50112"/>
    </source>
</evidence>
<dbReference type="Proteomes" id="UP000587586">
    <property type="component" value="Unassembled WGS sequence"/>
</dbReference>
<feature type="domain" description="PAS" evidence="6">
    <location>
        <begin position="464"/>
        <end position="533"/>
    </location>
</feature>
<gene>
    <name evidence="8" type="ORF">GMLC_29620</name>
</gene>
<dbReference type="NCBIfam" id="TIGR00229">
    <property type="entry name" value="sensory_box"/>
    <property type="match status" value="4"/>
</dbReference>
<evidence type="ECO:0000313" key="9">
    <source>
        <dbReference type="Proteomes" id="UP000587586"/>
    </source>
</evidence>
<sequence>MPKPATLKKLIACAIGFFALFWVGDALMDAAFFAQGSFLNELFIEEPREIWMRSFSSLVLAALFLVITLYAEGRRSVEKSLRQSDELSRIFFESANDAICVVDTESLSITGANQVFAASYGPQSGGVIGCSFSELIQARRAPEDVLSLLAQCVASGAATSTEVSYRGVDGEVVFEEVSFHPIVDPQIGVDRVLYLARDVSATRRQATLLKESEQRYRAIFENTGSAMAITLPDGIFQEVNRGFEILTGYTREELEGRMRWTDFLTEENREEMLRQRTLRWSGTGVRQSCFELRIKNRHGELIPVVGNWAAIADSRETIISLVDITAQKRVEDALRQSRTTLALAQRIASLGNWEWDVVSDVLSWSEEVYRIYGVDPAITPTHDAVLRAVHPDDREQFIKAVNDSLYNKKPYGIDYRIVLPGGAVRSLSSRAEVTYDAQGKPLRMVGTTQDITWRIEAEQALRNSEEKFSKAFHASPDSIVITRAEDGTYIDVNEAFQEMTGYTRDEVVGHSSVELKLWADPESRMVMLRLLNQYGHVRNLDVRFRVKSGEIRELLWSADVIEYQGEACLIAISRDVTDQRQLEKELLESDAKLYMKHEELKNLFHQMEGIRREWEETMDCISDMFILADQWGRIRRFNRAVETFTGKAHRDIVGRECLSFLDESGLKEHLDAQGTELFHQSSGRWLVLNRYAFPTAEVDGSTREVVIITDTTNVRRREPRLVQGKSSPLHKVHNKPT</sequence>
<dbReference type="InterPro" id="IPR035965">
    <property type="entry name" value="PAS-like_dom_sf"/>
</dbReference>
<dbReference type="RefSeq" id="WP_183361972.1">
    <property type="nucleotide sequence ID" value="NZ_BLXZ01000006.1"/>
</dbReference>
<dbReference type="InterPro" id="IPR000700">
    <property type="entry name" value="PAS-assoc_C"/>
</dbReference>
<proteinExistence type="predicted"/>
<dbReference type="SMART" id="SM00091">
    <property type="entry name" value="PAS"/>
    <property type="match status" value="5"/>
</dbReference>
<dbReference type="GO" id="GO:0006355">
    <property type="term" value="P:regulation of DNA-templated transcription"/>
    <property type="evidence" value="ECO:0007669"/>
    <property type="project" value="InterPro"/>
</dbReference>
<dbReference type="Pfam" id="PF08447">
    <property type="entry name" value="PAS_3"/>
    <property type="match status" value="1"/>
</dbReference>
<dbReference type="Pfam" id="PF00989">
    <property type="entry name" value="PAS"/>
    <property type="match status" value="2"/>
</dbReference>
<dbReference type="SMART" id="SM00086">
    <property type="entry name" value="PAC"/>
    <property type="match status" value="4"/>
</dbReference>
<keyword evidence="4" id="KW-0808">Transferase</keyword>
<protein>
    <recommendedName>
        <fullName evidence="2">histidine kinase</fullName>
        <ecNumber evidence="2">2.7.13.3</ecNumber>
    </recommendedName>
</protein>
<feature type="domain" description="PAC" evidence="7">
    <location>
        <begin position="538"/>
        <end position="588"/>
    </location>
</feature>
<dbReference type="Pfam" id="PF13426">
    <property type="entry name" value="PAS_9"/>
    <property type="match status" value="1"/>
</dbReference>
<evidence type="ECO:0000256" key="1">
    <source>
        <dbReference type="ARBA" id="ARBA00000085"/>
    </source>
</evidence>
<dbReference type="GO" id="GO:0004673">
    <property type="term" value="F:protein histidine kinase activity"/>
    <property type="evidence" value="ECO:0007669"/>
    <property type="project" value="UniProtKB-EC"/>
</dbReference>
<dbReference type="PANTHER" id="PTHR43304:SF1">
    <property type="entry name" value="PAC DOMAIN-CONTAINING PROTEIN"/>
    <property type="match status" value="1"/>
</dbReference>
<evidence type="ECO:0000256" key="5">
    <source>
        <dbReference type="ARBA" id="ARBA00022777"/>
    </source>
</evidence>
<dbReference type="InterPro" id="IPR052162">
    <property type="entry name" value="Sensor_kinase/Photoreceptor"/>
</dbReference>
<keyword evidence="3" id="KW-0597">Phosphoprotein</keyword>
<feature type="domain" description="PAS" evidence="6">
    <location>
        <begin position="610"/>
        <end position="658"/>
    </location>
</feature>
<evidence type="ECO:0000256" key="3">
    <source>
        <dbReference type="ARBA" id="ARBA00022553"/>
    </source>
</evidence>
<evidence type="ECO:0000313" key="8">
    <source>
        <dbReference type="EMBL" id="GFO69383.1"/>
    </source>
</evidence>
<feature type="domain" description="PAS" evidence="6">
    <location>
        <begin position="356"/>
        <end position="408"/>
    </location>
</feature>
<evidence type="ECO:0000256" key="4">
    <source>
        <dbReference type="ARBA" id="ARBA00022679"/>
    </source>
</evidence>
<dbReference type="EMBL" id="BLXZ01000006">
    <property type="protein sequence ID" value="GFO69383.1"/>
    <property type="molecule type" value="Genomic_DNA"/>
</dbReference>
<dbReference type="EC" id="2.7.13.3" evidence="2"/>
<dbReference type="AlphaFoldDB" id="A0A6V8NCX1"/>